<dbReference type="InterPro" id="IPR003961">
    <property type="entry name" value="FN3_dom"/>
</dbReference>
<feature type="transmembrane region" description="Helical" evidence="10">
    <location>
        <begin position="191"/>
        <end position="211"/>
    </location>
</feature>
<evidence type="ECO:0000256" key="2">
    <source>
        <dbReference type="ARBA" id="ARBA00008159"/>
    </source>
</evidence>
<dbReference type="InterPro" id="IPR048648">
    <property type="entry name" value="CRLF2-like_D2"/>
</dbReference>
<keyword evidence="8" id="KW-0325">Glycoprotein</keyword>
<dbReference type="InterPro" id="IPR048651">
    <property type="entry name" value="CRLF2-like_D1"/>
</dbReference>
<accession>A0AAV7V5E4</accession>
<dbReference type="AlphaFoldDB" id="A0AAV7V5E4"/>
<evidence type="ECO:0000256" key="4">
    <source>
        <dbReference type="ARBA" id="ARBA00022729"/>
    </source>
</evidence>
<evidence type="ECO:0000256" key="5">
    <source>
        <dbReference type="ARBA" id="ARBA00022989"/>
    </source>
</evidence>
<dbReference type="Gene3D" id="2.60.40.10">
    <property type="entry name" value="Immunoglobulins"/>
    <property type="match status" value="2"/>
</dbReference>
<dbReference type="Pfam" id="PF21604">
    <property type="entry name" value="CRLF2_D1"/>
    <property type="match status" value="1"/>
</dbReference>
<keyword evidence="3 10" id="KW-0812">Transmembrane</keyword>
<dbReference type="InterPro" id="IPR036116">
    <property type="entry name" value="FN3_sf"/>
</dbReference>
<dbReference type="InterPro" id="IPR013783">
    <property type="entry name" value="Ig-like_fold"/>
</dbReference>
<dbReference type="PANTHER" id="PTHR23037:SF47">
    <property type="entry name" value="INTERLEUKIN 2 RECEPTOR SUBUNIT GAMMA"/>
    <property type="match status" value="1"/>
</dbReference>
<protein>
    <recommendedName>
        <fullName evidence="11">Fibronectin type-III domain-containing protein</fullName>
    </recommendedName>
</protein>
<dbReference type="FunFam" id="2.60.40.10:FF:000754">
    <property type="entry name" value="Cytokine receptor common subunit gamma"/>
    <property type="match status" value="1"/>
</dbReference>
<evidence type="ECO:0000256" key="7">
    <source>
        <dbReference type="ARBA" id="ARBA00023170"/>
    </source>
</evidence>
<evidence type="ECO:0000259" key="11">
    <source>
        <dbReference type="PROSITE" id="PS50853"/>
    </source>
</evidence>
<evidence type="ECO:0000256" key="9">
    <source>
        <dbReference type="SAM" id="MobiDB-lite"/>
    </source>
</evidence>
<dbReference type="CDD" id="cd00063">
    <property type="entry name" value="FN3"/>
    <property type="match status" value="1"/>
</dbReference>
<evidence type="ECO:0000313" key="13">
    <source>
        <dbReference type="Proteomes" id="UP001066276"/>
    </source>
</evidence>
<comment type="similarity">
    <text evidence="2">Belongs to the type I cytokine receptor family. Type 5 subfamily.</text>
</comment>
<dbReference type="SUPFAM" id="SSF49265">
    <property type="entry name" value="Fibronectin type III"/>
    <property type="match status" value="2"/>
</dbReference>
<dbReference type="EMBL" id="JANPWB010000003">
    <property type="protein sequence ID" value="KAJ1196699.1"/>
    <property type="molecule type" value="Genomic_DNA"/>
</dbReference>
<evidence type="ECO:0000313" key="12">
    <source>
        <dbReference type="EMBL" id="KAJ1196699.1"/>
    </source>
</evidence>
<keyword evidence="4" id="KW-0732">Signal</keyword>
<dbReference type="GO" id="GO:0004896">
    <property type="term" value="F:cytokine receptor activity"/>
    <property type="evidence" value="ECO:0007669"/>
    <property type="project" value="TreeGrafter"/>
</dbReference>
<evidence type="ECO:0000256" key="6">
    <source>
        <dbReference type="ARBA" id="ARBA00023136"/>
    </source>
</evidence>
<dbReference type="Proteomes" id="UP001066276">
    <property type="component" value="Chromosome 2_1"/>
</dbReference>
<dbReference type="Pfam" id="PF21605">
    <property type="entry name" value="CRLF2-like_D2"/>
    <property type="match status" value="1"/>
</dbReference>
<evidence type="ECO:0000256" key="3">
    <source>
        <dbReference type="ARBA" id="ARBA00022692"/>
    </source>
</evidence>
<feature type="region of interest" description="Disordered" evidence="9">
    <location>
        <begin position="275"/>
        <end position="297"/>
    </location>
</feature>
<feature type="region of interest" description="Disordered" evidence="9">
    <location>
        <begin position="333"/>
        <end position="355"/>
    </location>
</feature>
<comment type="subcellular location">
    <subcellularLocation>
        <location evidence="1">Membrane</location>
        <topology evidence="1">Single-pass type I membrane protein</topology>
    </subcellularLocation>
</comment>
<sequence length="355" mass="40469">MWNTQGRPEVNCSLFYWYSDNETFVVECQRYLQEGGINTGCWFGAAELRYFRAFHIRVNGSLGGEEVVIPTKEMRLQNLVKPDPPVNLTIMNITNSQLLLRWDSSYNRNCVEFKVKYTSNKETEYTELQVNNQFEFSYPSVDPEKYYTFYVSAKVYTMCASTNLWSDWSAPIHWGKKPTKEPGGFLTTQNISIICFSVLLFIICALALLRIERIWVIILPRVPNPGKNFEELFITHNGNFSEWTGVPKDALESLKPTFNESICYVSELPLHQGSGQPNAHVQKTSSTFPRATSSTRNAFFPTPTSMGNLYTNTLHQQVVGTNGYITLQHSLPHAQASASTRKSEQSSTHPRPQEI</sequence>
<comment type="caution">
    <text evidence="12">The sequence shown here is derived from an EMBL/GenBank/DDBJ whole genome shotgun (WGS) entry which is preliminary data.</text>
</comment>
<keyword evidence="5 10" id="KW-1133">Transmembrane helix</keyword>
<keyword evidence="7" id="KW-0675">Receptor</keyword>
<feature type="compositionally biased region" description="Polar residues" evidence="9">
    <location>
        <begin position="336"/>
        <end position="355"/>
    </location>
</feature>
<dbReference type="PANTHER" id="PTHR23037">
    <property type="entry name" value="CYTOKINE RECEPTOR"/>
    <property type="match status" value="1"/>
</dbReference>
<keyword evidence="13" id="KW-1185">Reference proteome</keyword>
<gene>
    <name evidence="12" type="ORF">NDU88_000564</name>
</gene>
<dbReference type="GO" id="GO:0009897">
    <property type="term" value="C:external side of plasma membrane"/>
    <property type="evidence" value="ECO:0007669"/>
    <property type="project" value="TreeGrafter"/>
</dbReference>
<name>A0AAV7V5E4_PLEWA</name>
<evidence type="ECO:0000256" key="1">
    <source>
        <dbReference type="ARBA" id="ARBA00004479"/>
    </source>
</evidence>
<keyword evidence="6 10" id="KW-0472">Membrane</keyword>
<feature type="domain" description="Fibronectin type-III" evidence="11">
    <location>
        <begin position="84"/>
        <end position="182"/>
    </location>
</feature>
<evidence type="ECO:0000256" key="10">
    <source>
        <dbReference type="SAM" id="Phobius"/>
    </source>
</evidence>
<evidence type="ECO:0000256" key="8">
    <source>
        <dbReference type="ARBA" id="ARBA00023180"/>
    </source>
</evidence>
<dbReference type="PROSITE" id="PS50853">
    <property type="entry name" value="FN3"/>
    <property type="match status" value="1"/>
</dbReference>
<reference evidence="12" key="1">
    <citation type="journal article" date="2022" name="bioRxiv">
        <title>Sequencing and chromosome-scale assembly of the giantPleurodeles waltlgenome.</title>
        <authorList>
            <person name="Brown T."/>
            <person name="Elewa A."/>
            <person name="Iarovenko S."/>
            <person name="Subramanian E."/>
            <person name="Araus A.J."/>
            <person name="Petzold A."/>
            <person name="Susuki M."/>
            <person name="Suzuki K.-i.T."/>
            <person name="Hayashi T."/>
            <person name="Toyoda A."/>
            <person name="Oliveira C."/>
            <person name="Osipova E."/>
            <person name="Leigh N.D."/>
            <person name="Simon A."/>
            <person name="Yun M.H."/>
        </authorList>
    </citation>
    <scope>NUCLEOTIDE SEQUENCE</scope>
    <source>
        <strain evidence="12">20211129_DDA</strain>
        <tissue evidence="12">Liver</tissue>
    </source>
</reference>
<proteinExistence type="inferred from homology"/>
<organism evidence="12 13">
    <name type="scientific">Pleurodeles waltl</name>
    <name type="common">Iberian ribbed newt</name>
    <dbReference type="NCBI Taxonomy" id="8319"/>
    <lineage>
        <taxon>Eukaryota</taxon>
        <taxon>Metazoa</taxon>
        <taxon>Chordata</taxon>
        <taxon>Craniata</taxon>
        <taxon>Vertebrata</taxon>
        <taxon>Euteleostomi</taxon>
        <taxon>Amphibia</taxon>
        <taxon>Batrachia</taxon>
        <taxon>Caudata</taxon>
        <taxon>Salamandroidea</taxon>
        <taxon>Salamandridae</taxon>
        <taxon>Pleurodelinae</taxon>
        <taxon>Pleurodeles</taxon>
    </lineage>
</organism>